<dbReference type="GO" id="GO:0005102">
    <property type="term" value="F:signaling receptor binding"/>
    <property type="evidence" value="ECO:0007669"/>
    <property type="project" value="TreeGrafter"/>
</dbReference>
<sequence length="2426" mass="269400">NANETKVKGQYVTDQLVRCRFNQTGVFKIAVSSNGQNYSNYLSYICFDSVCDNCTNSSCVPRTDVCHIGGQCYADGYYNPGAPNLLCQPIYSATNWTKISASRIEETRLIFTSINQTHLSSTAGWLLIYGQLTNVTYKGKFTVIFGGSGAISLGSISTPCLRDFDQCHFGFTISLFIKFNQLVENGYLLNSCGNDADATGLAVFYRQKRLFFVVTTQTLAWTVYLQSIDTEHFLELDISWSFQSGLQVYVDQQVVTQTDKPSTRRNIPQKKRACDLTVGRRPSDSILSLLFELQTVHIIYADKRVIDSVGIVTGYPQIHKKPELTISVDEVMEEVNFTCKFDRLKDLSYLYYITFFMDNKTLLGPVEDTDIPVLTENYLGDLTYGSMLSCSVWVCSATSCNNTRGADSVSEFLVVKVELQTTELVISEGDTGTISVVSNIPPRLFCPPMARDSCQVRILVEVRAARESKCLDGRIIPQAVLVWSGVNQSEAFCGISVTTITWRQKLELQVKGVVDSLHDTDQKRTLVVSATIISTTVYNRTEDIGSVQVTIVDMDRRETCSSLNDPHVTTFYGRSYDVFLEGEFVLYKHKTLPYVVHAFYKSCNKRASCNCAVAIRVNDDVVVLDKCSPDNSSVQPFTLTLYRNDELEPGFRIYQSVNNEYTIYLPNGDIIYVSVQKSRRYKNFLNVWVQATGASFNKTEGLCGTFDGKDSNDLQLADGNVSAETGRKPNNFSLSWRVTAENSLYNGFCGATSHDQRDIYCECQHKGTHVCSQRRDVFQCAQVDQSDISKTNNGRFKKDKDITSSLIAASPDNPAKCTTTEPQPDFTYNTTYIYVEGQSNITVEVATIFCQNEIAAMSSAAQCSKIVGSTFQLIQNFCIRDYMITEDTVWSQVAVANIRKQCLIISSMDATLWVTEDGDIPKLPDAVINLCPNNCSNLGNCSYGVCLCSAAHAGDDCSLDLSKPPEIISIQDGVFCDSQVKNCSSVIIYGAGFVNFDSLNCKLVEIRATMTGYETTGNETIVNATFIREDTIVCSLDTFQIVNISCANIDNVYSTTTLLRVTYNSLCQTCDRDSHICFIRTDVCNLGGFCYEDGFINPENRAEQCSLTNRTTWTKITGKDIEHARWDFLRIVNSTLITKKNNLTLMGSPVLVPGKLGGFVLSLNGLSQWAQYPAATVCPWDLEKCRLGFTFSFNFLIQQVKAEMVIFSSGADDPARCGLAMWISHGRLYLRVSTKTREWTVVTTAVRFHEFLTIKFSWSVQTGLRLYLGDKLVASQMRYTVRTRTNINVSTQLTLGTNEEKIIFSEILIGGFDVINSTEETLTAVNISFYTPAFEKGPDLKVQTENVTSAIRLVCSFTALQQQQQELYIYTVTWYRNQLKLQTLTLGNETFGILQESQLGMLNYGDKISCGVSACISADCNNTQGPERLSDVLVAELTIQQTKITVTEGERSSPITIKSTLPPRVFCPSNISTTDCVLFISTLFLQNDRELKCLDKQRVPQAVLVWSSVSHNDSSSTLCRVAMTSLNWLSGVNISVQAGVDGLKDRTQRRLLEVNVMLQITNRILWTQTVNVIQVEVKDKDVTAECKIIGDPHIYTIDNGFFNNYLEGQFLLLRNRELDYEVRVFLRRCTDYHSYASCVCAVAVRSNDDVIVIDKCGAGQGETNVFHPMTITAYLNGELTSNTRIFRSRDETITIKLPSGTHISTAKSLRDKYLNVFVHPSVLDIQKVEGLCGNFDGDRDNDRWLSSLNRVAEDDDELSASWRITDAEESIYTGVCMRPAMTPALMTSFCDCHVNSQACSSDLVSFSCSSPTRVSSPAEKDITAQVIQDKSTQKPPRKCLTSQPGQEFEYDQTYVHQVTPWPTDGLTFDKAVIECRKTIEASSTFEKCQKIIGEELTETIDMCVLDAQLSKNLTWTSSAVKTFIHRCQTLIELSVDLWVNETINGTQDVEVPPDLLDVLQCASNCSGRGQCFSDGCQCDEGYLGDDCSVSAQTPPAVFEPPDGVCDVRLSECLSVTIIGTGFVHSSKLVCYVQAMKRVNNTFSVMANSSYIEVNATYISSEMVICSLPASGVYTVVVSNVGNITVISAQVIFVSFDAVCYDCTKDGCNLKMNICIIDGQCYGLGFVNRKNTQQTCVANASTWTNIERSDIKTIVYSFIRIDVNRLITREVNFTVTGNPMLVNLSSDSKNLAVQLNGIDQFVNLSSIERSSCLWDPGTCRFGLTVLFGLKVLNLKEGMYIFTSGGDEKDNYGVAMFYRYGKFFLTVSTHMQEWTVFTDKIVVNVSVSVQFSWSIQFGLSLYLDGIKVATSTRFIYRNVLTRKTFNFCLGRSVTVSSPAIYAAIIIEGWKVVYACQEIDEAVLEQTTTVTTTAATTNITSSTAAITVTGTGNTSSSTAAITVTGTTISSSTIVNTTRAAQSNDTSTIT</sequence>
<dbReference type="Proteomes" id="UP000678393">
    <property type="component" value="Unassembled WGS sequence"/>
</dbReference>
<proteinExistence type="predicted"/>
<dbReference type="Pfam" id="PF26129">
    <property type="entry name" value="Vwde"/>
    <property type="match status" value="2"/>
</dbReference>
<dbReference type="PROSITE" id="PS01186">
    <property type="entry name" value="EGF_2"/>
    <property type="match status" value="1"/>
</dbReference>
<dbReference type="Gene3D" id="2.60.120.260">
    <property type="entry name" value="Galactose-binding domain-like"/>
    <property type="match status" value="1"/>
</dbReference>
<keyword evidence="1" id="KW-0732">Signal</keyword>
<dbReference type="InterPro" id="IPR000742">
    <property type="entry name" value="EGF"/>
</dbReference>
<feature type="non-terminal residue" evidence="4">
    <location>
        <position position="1"/>
    </location>
</feature>
<gene>
    <name evidence="4" type="ORF">CUNI_LOCUS1967</name>
</gene>
<name>A0A8S3YGY7_9EUPU</name>
<dbReference type="InterPro" id="IPR050969">
    <property type="entry name" value="Dev_Signal_Modulators"/>
</dbReference>
<dbReference type="Pfam" id="PF00094">
    <property type="entry name" value="VWD"/>
    <property type="match status" value="2"/>
</dbReference>
<keyword evidence="2" id="KW-1015">Disulfide bond</keyword>
<accession>A0A8S3YGY7</accession>
<dbReference type="InterPro" id="IPR001846">
    <property type="entry name" value="VWF_type-D"/>
</dbReference>
<dbReference type="GO" id="GO:0009986">
    <property type="term" value="C:cell surface"/>
    <property type="evidence" value="ECO:0007669"/>
    <property type="project" value="TreeGrafter"/>
</dbReference>
<dbReference type="PROSITE" id="PS51233">
    <property type="entry name" value="VWFD"/>
    <property type="match status" value="2"/>
</dbReference>
<evidence type="ECO:0000313" key="4">
    <source>
        <dbReference type="EMBL" id="CAG5116409.1"/>
    </source>
</evidence>
<dbReference type="PROSITE" id="PS00022">
    <property type="entry name" value="EGF_1"/>
    <property type="match status" value="1"/>
</dbReference>
<dbReference type="PANTHER" id="PTHR14949:SF54">
    <property type="entry name" value="VWFD DOMAIN-CONTAINING PROTEIN"/>
    <property type="match status" value="1"/>
</dbReference>
<evidence type="ECO:0000259" key="3">
    <source>
        <dbReference type="PROSITE" id="PS51233"/>
    </source>
</evidence>
<dbReference type="PANTHER" id="PTHR14949">
    <property type="entry name" value="EGF-LIKE-DOMAIN, MULTIPLE 7, 8"/>
    <property type="match status" value="1"/>
</dbReference>
<dbReference type="InterPro" id="IPR058727">
    <property type="entry name" value="Helical_Vwde"/>
</dbReference>
<reference evidence="4" key="1">
    <citation type="submission" date="2021-04" db="EMBL/GenBank/DDBJ databases">
        <authorList>
            <consortium name="Molecular Ecology Group"/>
        </authorList>
    </citation>
    <scope>NUCLEOTIDE SEQUENCE</scope>
</reference>
<feature type="domain" description="VWFD" evidence="3">
    <location>
        <begin position="1584"/>
        <end position="1777"/>
    </location>
</feature>
<evidence type="ECO:0000256" key="2">
    <source>
        <dbReference type="ARBA" id="ARBA00023157"/>
    </source>
</evidence>
<comment type="caution">
    <text evidence="4">The sequence shown here is derived from an EMBL/GenBank/DDBJ whole genome shotgun (WGS) entry which is preliminary data.</text>
</comment>
<dbReference type="OrthoDB" id="382013at2759"/>
<keyword evidence="5" id="KW-1185">Reference proteome</keyword>
<evidence type="ECO:0000256" key="1">
    <source>
        <dbReference type="ARBA" id="ARBA00022729"/>
    </source>
</evidence>
<dbReference type="SUPFAM" id="SSF49899">
    <property type="entry name" value="Concanavalin A-like lectins/glucanases"/>
    <property type="match status" value="3"/>
</dbReference>
<feature type="non-terminal residue" evidence="4">
    <location>
        <position position="2426"/>
    </location>
</feature>
<protein>
    <recommendedName>
        <fullName evidence="3">VWFD domain-containing protein</fullName>
    </recommendedName>
</protein>
<dbReference type="SMART" id="SM00216">
    <property type="entry name" value="VWD"/>
    <property type="match status" value="2"/>
</dbReference>
<feature type="domain" description="VWFD" evidence="3">
    <location>
        <begin position="558"/>
        <end position="744"/>
    </location>
</feature>
<organism evidence="4 5">
    <name type="scientific">Candidula unifasciata</name>
    <dbReference type="NCBI Taxonomy" id="100452"/>
    <lineage>
        <taxon>Eukaryota</taxon>
        <taxon>Metazoa</taxon>
        <taxon>Spiralia</taxon>
        <taxon>Lophotrochozoa</taxon>
        <taxon>Mollusca</taxon>
        <taxon>Gastropoda</taxon>
        <taxon>Heterobranchia</taxon>
        <taxon>Euthyneura</taxon>
        <taxon>Panpulmonata</taxon>
        <taxon>Eupulmonata</taxon>
        <taxon>Stylommatophora</taxon>
        <taxon>Helicina</taxon>
        <taxon>Helicoidea</taxon>
        <taxon>Geomitridae</taxon>
        <taxon>Candidula</taxon>
    </lineage>
</organism>
<dbReference type="GO" id="GO:0005576">
    <property type="term" value="C:extracellular region"/>
    <property type="evidence" value="ECO:0007669"/>
    <property type="project" value="TreeGrafter"/>
</dbReference>
<evidence type="ECO:0000313" key="5">
    <source>
        <dbReference type="Proteomes" id="UP000678393"/>
    </source>
</evidence>
<dbReference type="InterPro" id="IPR013320">
    <property type="entry name" value="ConA-like_dom_sf"/>
</dbReference>
<dbReference type="EMBL" id="CAJHNH020000251">
    <property type="protein sequence ID" value="CAG5116409.1"/>
    <property type="molecule type" value="Genomic_DNA"/>
</dbReference>